<dbReference type="RefSeq" id="WP_163676383.1">
    <property type="nucleotide sequence ID" value="NZ_JAAIYP010000032.1"/>
</dbReference>
<proteinExistence type="predicted"/>
<name>A0A7C9QSN7_9PROT</name>
<accession>A0A7C9QSN7</accession>
<reference evidence="1 2" key="1">
    <citation type="submission" date="2020-02" db="EMBL/GenBank/DDBJ databases">
        <authorList>
            <person name="Dziuba M."/>
            <person name="Kuznetsov B."/>
            <person name="Mardanov A."/>
            <person name="Ravin N."/>
            <person name="Grouzdev D."/>
        </authorList>
    </citation>
    <scope>NUCLEOTIDE SEQUENCE [LARGE SCALE GENOMIC DNA]</scope>
    <source>
        <strain evidence="1 2">SpK</strain>
    </source>
</reference>
<dbReference type="EMBL" id="JAAIYP010000032">
    <property type="protein sequence ID" value="NFV79643.1"/>
    <property type="molecule type" value="Genomic_DNA"/>
</dbReference>
<organism evidence="1 2">
    <name type="scientific">Magnetospirillum aberrantis SpK</name>
    <dbReference type="NCBI Taxonomy" id="908842"/>
    <lineage>
        <taxon>Bacteria</taxon>
        <taxon>Pseudomonadati</taxon>
        <taxon>Pseudomonadota</taxon>
        <taxon>Alphaproteobacteria</taxon>
        <taxon>Rhodospirillales</taxon>
        <taxon>Rhodospirillaceae</taxon>
        <taxon>Magnetospirillum</taxon>
    </lineage>
</organism>
<comment type="caution">
    <text evidence="1">The sequence shown here is derived from an EMBL/GenBank/DDBJ whole genome shotgun (WGS) entry which is preliminary data.</text>
</comment>
<gene>
    <name evidence="1" type="ORF">G4223_05925</name>
</gene>
<sequence>MSKAKDIEVALYYLQSECYKAGYPETGYLLEVARLSLDDANQAKRAEAPKIPSNVVRLRA</sequence>
<evidence type="ECO:0000313" key="1">
    <source>
        <dbReference type="EMBL" id="NFV79643.1"/>
    </source>
</evidence>
<evidence type="ECO:0000313" key="2">
    <source>
        <dbReference type="Proteomes" id="UP000480684"/>
    </source>
</evidence>
<dbReference type="Proteomes" id="UP000480684">
    <property type="component" value="Unassembled WGS sequence"/>
</dbReference>
<keyword evidence="2" id="KW-1185">Reference proteome</keyword>
<dbReference type="AlphaFoldDB" id="A0A7C9QSN7"/>
<protein>
    <submittedName>
        <fullName evidence="1">Uncharacterized protein</fullName>
    </submittedName>
</protein>